<feature type="domain" description="Barstar (barnase inhibitor)" evidence="2">
    <location>
        <begin position="1"/>
        <end position="88"/>
    </location>
</feature>
<dbReference type="InterPro" id="IPR035905">
    <property type="entry name" value="Barstar-like_sf"/>
</dbReference>
<dbReference type="Pfam" id="PF01337">
    <property type="entry name" value="Barstar"/>
    <property type="match status" value="1"/>
</dbReference>
<dbReference type="STRING" id="1125876.SAMN05443292_1447"/>
<dbReference type="InterPro" id="IPR000468">
    <property type="entry name" value="Barstar"/>
</dbReference>
<dbReference type="AlphaFoldDB" id="A0A1I3FLN9"/>
<dbReference type="Proteomes" id="UP000198931">
    <property type="component" value="Unassembled WGS sequence"/>
</dbReference>
<dbReference type="Gene3D" id="3.30.370.10">
    <property type="entry name" value="Barstar-like"/>
    <property type="match status" value="1"/>
</dbReference>
<comment type="similarity">
    <text evidence="1">Belongs to the barstar family.</text>
</comment>
<name>A0A1I3FLN9_9FLAO</name>
<dbReference type="EMBL" id="FOQT01000002">
    <property type="protein sequence ID" value="SFI11841.1"/>
    <property type="molecule type" value="Genomic_DNA"/>
</dbReference>
<evidence type="ECO:0000259" key="2">
    <source>
        <dbReference type="Pfam" id="PF01337"/>
    </source>
</evidence>
<protein>
    <submittedName>
        <fullName evidence="3">Ribonuclease inhibitor</fullName>
    </submittedName>
</protein>
<dbReference type="SUPFAM" id="SSF52038">
    <property type="entry name" value="Barstar-related"/>
    <property type="match status" value="1"/>
</dbReference>
<reference evidence="3 4" key="1">
    <citation type="submission" date="2016-10" db="EMBL/GenBank/DDBJ databases">
        <authorList>
            <person name="de Groot N.N."/>
        </authorList>
    </citation>
    <scope>NUCLEOTIDE SEQUENCE [LARGE SCALE GENOMIC DNA]</scope>
    <source>
        <strain evidence="3 4">DSM 26000</strain>
    </source>
</reference>
<proteinExistence type="inferred from homology"/>
<evidence type="ECO:0000313" key="3">
    <source>
        <dbReference type="EMBL" id="SFI11841.1"/>
    </source>
</evidence>
<accession>A0A1I3FLN9</accession>
<organism evidence="3 4">
    <name type="scientific">Halpernia frigidisoli</name>
    <dbReference type="NCBI Taxonomy" id="1125876"/>
    <lineage>
        <taxon>Bacteria</taxon>
        <taxon>Pseudomonadati</taxon>
        <taxon>Bacteroidota</taxon>
        <taxon>Flavobacteriia</taxon>
        <taxon>Flavobacteriales</taxon>
        <taxon>Weeksellaceae</taxon>
        <taxon>Chryseobacterium group</taxon>
        <taxon>Halpernia</taxon>
    </lineage>
</organism>
<evidence type="ECO:0000256" key="1">
    <source>
        <dbReference type="ARBA" id="ARBA00006845"/>
    </source>
</evidence>
<keyword evidence="4" id="KW-1185">Reference proteome</keyword>
<dbReference type="RefSeq" id="WP_090079451.1">
    <property type="nucleotide sequence ID" value="NZ_FOQT01000002.1"/>
</dbReference>
<evidence type="ECO:0000313" key="4">
    <source>
        <dbReference type="Proteomes" id="UP000198931"/>
    </source>
</evidence>
<dbReference type="OrthoDB" id="7575400at2"/>
<sequence length="95" mass="11153">MKTIEIDFTNIGDYEEFYEVLKSKIELPAHFGDNLDALADIISGELEMPLDIEFTNMSVDQLETFEELLETLEDVEFESDEFSFSYYLEQFEDLD</sequence>
<gene>
    <name evidence="3" type="ORF">SAMN05443292_1447</name>
</gene>